<accession>A0ABT8D0E7</accession>
<evidence type="ECO:0000313" key="3">
    <source>
        <dbReference type="EMBL" id="MDN3710290.1"/>
    </source>
</evidence>
<evidence type="ECO:0000313" key="5">
    <source>
        <dbReference type="Proteomes" id="UP001242368"/>
    </source>
</evidence>
<evidence type="ECO:0000313" key="2">
    <source>
        <dbReference type="EMBL" id="MDN3706556.1"/>
    </source>
</evidence>
<protein>
    <submittedName>
        <fullName evidence="4">S41 family peptidase</fullName>
    </submittedName>
</protein>
<dbReference type="PANTHER" id="PTHR11261:SF3">
    <property type="entry name" value="RETINOL-BINDING PROTEIN 3"/>
    <property type="match status" value="1"/>
</dbReference>
<gene>
    <name evidence="2" type="ORF">QW060_05365</name>
    <name evidence="3" type="ORF">QW060_26035</name>
    <name evidence="4" type="ORF">QW060_26230</name>
</gene>
<dbReference type="InterPro" id="IPR005151">
    <property type="entry name" value="Tail-specific_protease"/>
</dbReference>
<dbReference type="SMART" id="SM00245">
    <property type="entry name" value="TSPc"/>
    <property type="match status" value="1"/>
</dbReference>
<keyword evidence="5" id="KW-1185">Reference proteome</keyword>
<sequence length="386" mass="44691">MILIFAGNSIFAQTKYQKDFIEFWTDIHNHYAYFEEQKIDWDKVREIYEPRVEKISNDYEFIEFLETVLNELYNGHSSLNTNLNTSNRLIPSGSDLYVEKLGNKFYIKDLRKGFGADLSGLKIGMEVKRFNGKSIEEQLRKFLPKFTDNINQKMYQYALDMLFAGTHNTKREISVIENGKEKIYVPVTYANSEELLYSKALNANTAYIKINNSLGNNNLIAEFDRTLDSLFEFKNLIIDLTETPGGGNTTVARAIMGRFVNQLLPYQIHEFDEKQYTTKRHWHEYVTPRNEFYKGNLYILVGRWTGSMGEGIAIGFDGMKRAKIIGTEMAGLIGAISNFQLTETKIGFQFPTERLYHINGIPRENFLPEILTQNSEQTIQKAKEIK</sequence>
<dbReference type="PANTHER" id="PTHR11261">
    <property type="entry name" value="INTERPHOTORECEPTOR RETINOID-BINDING PROTEIN"/>
    <property type="match status" value="1"/>
</dbReference>
<comment type="caution">
    <text evidence="4">The sequence shown here is derived from an EMBL/GenBank/DDBJ whole genome shotgun (WGS) entry which is preliminary data.</text>
</comment>
<dbReference type="RefSeq" id="WP_290362624.1">
    <property type="nucleotide sequence ID" value="NZ_JAUFQU010000001.1"/>
</dbReference>
<dbReference type="Pfam" id="PF03572">
    <property type="entry name" value="Peptidase_S41"/>
    <property type="match status" value="1"/>
</dbReference>
<dbReference type="EMBL" id="JAUFQU010000083">
    <property type="protein sequence ID" value="MDN3710290.1"/>
    <property type="molecule type" value="Genomic_DNA"/>
</dbReference>
<evidence type="ECO:0000313" key="4">
    <source>
        <dbReference type="EMBL" id="MDN3710328.1"/>
    </source>
</evidence>
<dbReference type="Proteomes" id="UP001242368">
    <property type="component" value="Unassembled WGS sequence"/>
</dbReference>
<reference evidence="5" key="2">
    <citation type="journal article" date="2019" name="Int. J. Syst. Evol. Microbiol.">
        <title>The Global Catalogue of Microorganisms (GCM) 10K type strain sequencing project: providing services to taxonomists for standard genome sequencing and annotation.</title>
        <authorList>
            <consortium name="The Broad Institute Genomics Platform"/>
            <consortium name="The Broad Institute Genome Sequencing Center for Infectious Disease"/>
            <person name="Wu L."/>
            <person name="Ma J."/>
        </authorList>
    </citation>
    <scope>NUCLEOTIDE SEQUENCE [LARGE SCALE GENOMIC DNA]</scope>
    <source>
        <strain evidence="5">CECT 7184</strain>
    </source>
</reference>
<dbReference type="InterPro" id="IPR028204">
    <property type="entry name" value="Tricorn_C1"/>
</dbReference>
<dbReference type="SUPFAM" id="SSF52096">
    <property type="entry name" value="ClpP/crotonase"/>
    <property type="match status" value="1"/>
</dbReference>
<dbReference type="EMBL" id="JAUFQU010000084">
    <property type="protein sequence ID" value="MDN3710328.1"/>
    <property type="molecule type" value="Genomic_DNA"/>
</dbReference>
<name>A0ABT8D0E7_9FLAO</name>
<dbReference type="Gene3D" id="3.90.226.10">
    <property type="entry name" value="2-enoyl-CoA Hydratase, Chain A, domain 1"/>
    <property type="match status" value="1"/>
</dbReference>
<feature type="domain" description="Tail specific protease" evidence="1">
    <location>
        <begin position="168"/>
        <end position="367"/>
    </location>
</feature>
<dbReference type="Pfam" id="PF14684">
    <property type="entry name" value="Tricorn_C1"/>
    <property type="match status" value="1"/>
</dbReference>
<reference evidence="4" key="3">
    <citation type="submission" date="2023-06" db="EMBL/GenBank/DDBJ databases">
        <authorList>
            <person name="Lucena T."/>
            <person name="Sun Q."/>
        </authorList>
    </citation>
    <scope>NUCLEOTIDE SEQUENCE</scope>
    <source>
        <strain evidence="4">CECT 7184</strain>
    </source>
</reference>
<reference evidence="4" key="1">
    <citation type="journal article" date="2014" name="Int. J. Syst. Evol. Microbiol.">
        <title>Complete genome of a new Firmicutes species belonging to the dominant human colonic microbiota ('Ruminococcus bicirculans') reveals two chromosomes and a selective capacity to utilize plant glucans.</title>
        <authorList>
            <consortium name="NISC Comparative Sequencing Program"/>
            <person name="Wegmann U."/>
            <person name="Louis P."/>
            <person name="Goesmann A."/>
            <person name="Henrissat B."/>
            <person name="Duncan S.H."/>
            <person name="Flint H.J."/>
        </authorList>
    </citation>
    <scope>NUCLEOTIDE SEQUENCE</scope>
    <source>
        <strain evidence="4">CECT 7184</strain>
    </source>
</reference>
<organism evidence="4 5">
    <name type="scientific">Paenimyroides ceti</name>
    <dbReference type="NCBI Taxonomy" id="395087"/>
    <lineage>
        <taxon>Bacteria</taxon>
        <taxon>Pseudomonadati</taxon>
        <taxon>Bacteroidota</taxon>
        <taxon>Flavobacteriia</taxon>
        <taxon>Flavobacteriales</taxon>
        <taxon>Flavobacteriaceae</taxon>
        <taxon>Paenimyroides</taxon>
    </lineage>
</organism>
<dbReference type="Gene3D" id="3.30.750.44">
    <property type="match status" value="1"/>
</dbReference>
<evidence type="ECO:0000259" key="1">
    <source>
        <dbReference type="SMART" id="SM00245"/>
    </source>
</evidence>
<dbReference type="EMBL" id="JAUFQU010000001">
    <property type="protein sequence ID" value="MDN3706556.1"/>
    <property type="molecule type" value="Genomic_DNA"/>
</dbReference>
<proteinExistence type="predicted"/>
<dbReference type="InterPro" id="IPR029045">
    <property type="entry name" value="ClpP/crotonase-like_dom_sf"/>
</dbReference>